<dbReference type="Proteomes" id="UP000290189">
    <property type="component" value="Unassembled WGS sequence"/>
</dbReference>
<feature type="transmembrane region" description="Helical" evidence="1">
    <location>
        <begin position="67"/>
        <end position="89"/>
    </location>
</feature>
<reference evidence="2 3" key="1">
    <citation type="submission" date="2018-03" db="EMBL/GenBank/DDBJ databases">
        <authorList>
            <person name="Fogelqvist J."/>
        </authorList>
    </citation>
    <scope>NUCLEOTIDE SEQUENCE [LARGE SCALE GENOMIC DNA]</scope>
</reference>
<evidence type="ECO:0000256" key="1">
    <source>
        <dbReference type="SAM" id="Phobius"/>
    </source>
</evidence>
<feature type="transmembrane region" description="Helical" evidence="1">
    <location>
        <begin position="28"/>
        <end position="46"/>
    </location>
</feature>
<keyword evidence="1" id="KW-1133">Transmembrane helix</keyword>
<accession>A0A3P3YPP2</accession>
<keyword evidence="1" id="KW-0472">Membrane</keyword>
<protein>
    <submittedName>
        <fullName evidence="2">Uncharacterized protein</fullName>
    </submittedName>
</protein>
<keyword evidence="1" id="KW-0812">Transmembrane</keyword>
<organism evidence="2 3">
    <name type="scientific">Plasmodiophora brassicae</name>
    <name type="common">Clubroot disease agent</name>
    <dbReference type="NCBI Taxonomy" id="37360"/>
    <lineage>
        <taxon>Eukaryota</taxon>
        <taxon>Sar</taxon>
        <taxon>Rhizaria</taxon>
        <taxon>Endomyxa</taxon>
        <taxon>Phytomyxea</taxon>
        <taxon>Plasmodiophorida</taxon>
        <taxon>Plasmodiophoridae</taxon>
        <taxon>Plasmodiophora</taxon>
    </lineage>
</organism>
<proteinExistence type="predicted"/>
<name>A0A3P3YPP2_PLABS</name>
<keyword evidence="2" id="KW-0496">Mitochondrion</keyword>
<dbReference type="AlphaFoldDB" id="A0A3P3YPP2"/>
<gene>
    <name evidence="2" type="ORF">PLBR_LOCUS9279</name>
</gene>
<geneLocation type="mitochondrion" evidence="2"/>
<dbReference type="EMBL" id="OVEO01000020">
    <property type="protein sequence ID" value="SPR02064.1"/>
    <property type="molecule type" value="Genomic_DNA"/>
</dbReference>
<evidence type="ECO:0000313" key="2">
    <source>
        <dbReference type="EMBL" id="SPR02064.1"/>
    </source>
</evidence>
<feature type="transmembrane region" description="Helical" evidence="1">
    <location>
        <begin position="95"/>
        <end position="114"/>
    </location>
</feature>
<evidence type="ECO:0000313" key="3">
    <source>
        <dbReference type="Proteomes" id="UP000290189"/>
    </source>
</evidence>
<sequence length="294" mass="31101">MFLIPGGGPGRDSCARSPSSSFSLRPMSTLWTVVLVGACVACIGSATNDGKEDGDVTSPAARTRLGIGAVLLCTAGCIAGTAVCCVPVVGPAVSFAASTAIVGVVTGGTVAWALKNKQGEVMVDGVPYGDVLENVLRGNLTVSFDGNDAGRKAAVLDVLKQVKIAFTEEEVDMRARQSIADVASDAKWAFAQTAARALNQYRPPDTEHAVAAIDTAALVRDFVSAPASAFLEWDCHSQAFQFQMFLSWVSNHRDVMTDEELDRLLFDFDGPIPASFMPDPDSSGEQTDLKWDDF</sequence>